<dbReference type="PIRSF" id="PIRSF037309">
    <property type="entry name" value="PP2A_PR55"/>
    <property type="match status" value="1"/>
</dbReference>
<dbReference type="PRINTS" id="PR00600">
    <property type="entry name" value="PP2APR55"/>
</dbReference>
<evidence type="ECO:0000313" key="7">
    <source>
        <dbReference type="Proteomes" id="UP000037460"/>
    </source>
</evidence>
<dbReference type="AlphaFoldDB" id="A0A0M0JEG8"/>
<dbReference type="PROSITE" id="PS01024">
    <property type="entry name" value="PR55_1"/>
    <property type="match status" value="1"/>
</dbReference>
<dbReference type="InterPro" id="IPR001680">
    <property type="entry name" value="WD40_rpt"/>
</dbReference>
<evidence type="ECO:0000256" key="5">
    <source>
        <dbReference type="RuleBase" id="RU331113"/>
    </source>
</evidence>
<dbReference type="Proteomes" id="UP000037460">
    <property type="component" value="Unassembled WGS sequence"/>
</dbReference>
<comment type="similarity">
    <text evidence="1 5">Belongs to the phosphatase 2A regulatory subunit B family.</text>
</comment>
<proteinExistence type="inferred from homology"/>
<evidence type="ECO:0000256" key="2">
    <source>
        <dbReference type="ARBA" id="ARBA00022574"/>
    </source>
</evidence>
<accession>A0A0M0JEG8</accession>
<dbReference type="Gene3D" id="2.130.10.10">
    <property type="entry name" value="YVTN repeat-like/Quinoprotein amine dehydrogenase"/>
    <property type="match status" value="1"/>
</dbReference>
<keyword evidence="2 4" id="KW-0853">WD repeat</keyword>
<dbReference type="GO" id="GO:0000159">
    <property type="term" value="C:protein phosphatase type 2A complex"/>
    <property type="evidence" value="ECO:0007669"/>
    <property type="project" value="UniProtKB-UniRule"/>
</dbReference>
<dbReference type="FunFam" id="2.130.10.10:FF:000609">
    <property type="entry name" value="Serine/threonine-protein phosphatase 2A 55 kDa regulatory subunit B"/>
    <property type="match status" value="1"/>
</dbReference>
<dbReference type="SUPFAM" id="SSF50978">
    <property type="entry name" value="WD40 repeat-like"/>
    <property type="match status" value="1"/>
</dbReference>
<evidence type="ECO:0000256" key="4">
    <source>
        <dbReference type="PROSITE-ProRule" id="PRU00221"/>
    </source>
</evidence>
<dbReference type="Pfam" id="PF00400">
    <property type="entry name" value="WD40"/>
    <property type="match status" value="1"/>
</dbReference>
<dbReference type="PROSITE" id="PS50082">
    <property type="entry name" value="WD_REPEATS_2"/>
    <property type="match status" value="1"/>
</dbReference>
<name>A0A0M0JEG8_9EUKA</name>
<gene>
    <name evidence="6" type="ORF">Ctob_003855</name>
</gene>
<protein>
    <recommendedName>
        <fullName evidence="5">Serine/threonine-protein phosphatase 2A 55 kDa regulatory subunit B</fullName>
    </recommendedName>
</protein>
<sequence length="457" mass="52315">MASASWTFRQVFGDRDSPEEPADEDLISAVQFDGTGDYLATGDRGGRVVIFESSEVQHRAQQRDRAESERMDIAPRQDIEYRFYCEFQSHEPEFDYLKSLEIEEKINRIRWRHGRAGPLFLLSTNDKTIKFWKIFEKRVRMVSMRNVEGAASSLTQPVMTPFIASLRMPSLHPVQCIATASLKRTFSNGHAYHINSLSFSPDGETYLSADDLRINLWNLHTNESTFNIVDIKPDDMEELSEVITSAEFHPICSSQLIYSSSKGLVRMCDLRESARVSKHSGCLFGQVQQKESERTFFSEVISSMSDVKFSRDGRYVMARDYMTLKIWDVHMASSPVRTIKVHEHLRSKLCELYESDCIFDKFECSWGHDDRHVCSGTYDSKLLVWDTLGSDNSCTTIESVSSSSPARRQPTLNGRLGLTRRDSSRTFSKKILHHSHHPQRNLVAIGARNSLYLFTGQ</sequence>
<dbReference type="InterPro" id="IPR018067">
    <property type="entry name" value="PP2A_PR55_CS"/>
</dbReference>
<dbReference type="OrthoDB" id="6274823at2759"/>
<dbReference type="InterPro" id="IPR015943">
    <property type="entry name" value="WD40/YVTN_repeat-like_dom_sf"/>
</dbReference>
<keyword evidence="7" id="KW-1185">Reference proteome</keyword>
<dbReference type="PROSITE" id="PS00678">
    <property type="entry name" value="WD_REPEATS_1"/>
    <property type="match status" value="1"/>
</dbReference>
<evidence type="ECO:0000256" key="3">
    <source>
        <dbReference type="ARBA" id="ARBA00022737"/>
    </source>
</evidence>
<feature type="repeat" description="WD" evidence="4">
    <location>
        <begin position="187"/>
        <end position="227"/>
    </location>
</feature>
<dbReference type="SMART" id="SM00320">
    <property type="entry name" value="WD40"/>
    <property type="match status" value="6"/>
</dbReference>
<organism evidence="6 7">
    <name type="scientific">Chrysochromulina tobinii</name>
    <dbReference type="NCBI Taxonomy" id="1460289"/>
    <lineage>
        <taxon>Eukaryota</taxon>
        <taxon>Haptista</taxon>
        <taxon>Haptophyta</taxon>
        <taxon>Prymnesiophyceae</taxon>
        <taxon>Prymnesiales</taxon>
        <taxon>Chrysochromulinaceae</taxon>
        <taxon>Chrysochromulina</taxon>
    </lineage>
</organism>
<comment type="caution">
    <text evidence="6">The sequence shown here is derived from an EMBL/GenBank/DDBJ whole genome shotgun (WGS) entry which is preliminary data.</text>
</comment>
<dbReference type="InterPro" id="IPR036322">
    <property type="entry name" value="WD40_repeat_dom_sf"/>
</dbReference>
<dbReference type="PANTHER" id="PTHR11871">
    <property type="entry name" value="PROTEIN PHOSPHATASE PP2A REGULATORY SUBUNIT B"/>
    <property type="match status" value="1"/>
</dbReference>
<reference evidence="7" key="1">
    <citation type="journal article" date="2015" name="PLoS Genet.">
        <title>Genome Sequence and Transcriptome Analyses of Chrysochromulina tobin: Metabolic Tools for Enhanced Algal Fitness in the Prominent Order Prymnesiales (Haptophyceae).</title>
        <authorList>
            <person name="Hovde B.T."/>
            <person name="Deodato C.R."/>
            <person name="Hunsperger H.M."/>
            <person name="Ryken S.A."/>
            <person name="Yost W."/>
            <person name="Jha R.K."/>
            <person name="Patterson J."/>
            <person name="Monnat R.J. Jr."/>
            <person name="Barlow S.B."/>
            <person name="Starkenburg S.R."/>
            <person name="Cattolico R.A."/>
        </authorList>
    </citation>
    <scope>NUCLEOTIDE SEQUENCE</scope>
    <source>
        <strain evidence="7">CCMP291</strain>
    </source>
</reference>
<dbReference type="GO" id="GO:0019888">
    <property type="term" value="F:protein phosphatase regulator activity"/>
    <property type="evidence" value="ECO:0007669"/>
    <property type="project" value="InterPro"/>
</dbReference>
<dbReference type="EMBL" id="JWZX01003055">
    <property type="protein sequence ID" value="KOO24767.1"/>
    <property type="molecule type" value="Genomic_DNA"/>
</dbReference>
<keyword evidence="3 5" id="KW-0677">Repeat</keyword>
<dbReference type="InterPro" id="IPR019775">
    <property type="entry name" value="WD40_repeat_CS"/>
</dbReference>
<evidence type="ECO:0000313" key="6">
    <source>
        <dbReference type="EMBL" id="KOO24767.1"/>
    </source>
</evidence>
<evidence type="ECO:0000256" key="1">
    <source>
        <dbReference type="ARBA" id="ARBA00008259"/>
    </source>
</evidence>
<dbReference type="InterPro" id="IPR000009">
    <property type="entry name" value="PP2A_PR55"/>
</dbReference>